<dbReference type="Proteomes" id="UP000474565">
    <property type="component" value="Unassembled WGS sequence"/>
</dbReference>
<dbReference type="RefSeq" id="WP_161021575.1">
    <property type="nucleotide sequence ID" value="NZ_WWCP01000055.1"/>
</dbReference>
<organism evidence="1 2">
    <name type="scientific">Duganella lactea</name>
    <dbReference type="NCBI Taxonomy" id="2692173"/>
    <lineage>
        <taxon>Bacteria</taxon>
        <taxon>Pseudomonadati</taxon>
        <taxon>Pseudomonadota</taxon>
        <taxon>Betaproteobacteria</taxon>
        <taxon>Burkholderiales</taxon>
        <taxon>Oxalobacteraceae</taxon>
        <taxon>Telluria group</taxon>
        <taxon>Duganella</taxon>
    </lineage>
</organism>
<accession>A0A6L8MT40</accession>
<sequence length="209" mass="24079">MCEAKKQKCRLELLKEYVDKFILTIDHPTPYRGSLPYKFYFELHENMLHDMFVSSIKNEKGENLVRTVSGEKYPSDLAIIEHVANVLFERNHFHDIDAMNHRLKNLGYRINRFPIKIDSGQVSTILVSADPIDEITASIQMGSAEKEIIELIRELDDADLLVLEHVKFGSPLATIERLVNEEGNYQEVLRHMKAAVAQRGSQRQDIAKE</sequence>
<proteinExistence type="predicted"/>
<evidence type="ECO:0000313" key="2">
    <source>
        <dbReference type="Proteomes" id="UP000474565"/>
    </source>
</evidence>
<comment type="caution">
    <text evidence="1">The sequence shown here is derived from an EMBL/GenBank/DDBJ whole genome shotgun (WGS) entry which is preliminary data.</text>
</comment>
<reference evidence="1 2" key="1">
    <citation type="submission" date="2019-12" db="EMBL/GenBank/DDBJ databases">
        <title>Novel species isolated from a subtropical stream in China.</title>
        <authorList>
            <person name="Lu H."/>
        </authorList>
    </citation>
    <scope>NUCLEOTIDE SEQUENCE [LARGE SCALE GENOMIC DNA]</scope>
    <source>
        <strain evidence="1 2">FT50W</strain>
    </source>
</reference>
<protein>
    <submittedName>
        <fullName evidence="1">Uncharacterized protein</fullName>
    </submittedName>
</protein>
<dbReference type="EMBL" id="WWCP01000055">
    <property type="protein sequence ID" value="MYM85245.1"/>
    <property type="molecule type" value="Genomic_DNA"/>
</dbReference>
<dbReference type="AlphaFoldDB" id="A0A6L8MT40"/>
<gene>
    <name evidence="1" type="ORF">GTP44_25315</name>
</gene>
<name>A0A6L8MT40_9BURK</name>
<evidence type="ECO:0000313" key="1">
    <source>
        <dbReference type="EMBL" id="MYM85245.1"/>
    </source>
</evidence>